<dbReference type="PANTHER" id="PTHR46300">
    <property type="entry name" value="P450, PUTATIVE (EUROFUNG)-RELATED-RELATED"/>
    <property type="match status" value="1"/>
</dbReference>
<dbReference type="Gene3D" id="1.10.630.10">
    <property type="entry name" value="Cytochrome P450"/>
    <property type="match status" value="1"/>
</dbReference>
<protein>
    <submittedName>
        <fullName evidence="8">Cytochrome P450</fullName>
    </submittedName>
</protein>
<comment type="similarity">
    <text evidence="2">Belongs to the cytochrome P450 family.</text>
</comment>
<name>A0AA39MU89_9AGAR</name>
<keyword evidence="3" id="KW-0349">Heme</keyword>
<keyword evidence="9" id="KW-1185">Reference proteome</keyword>
<evidence type="ECO:0000256" key="1">
    <source>
        <dbReference type="ARBA" id="ARBA00001971"/>
    </source>
</evidence>
<feature type="non-terminal residue" evidence="8">
    <location>
        <position position="1"/>
    </location>
</feature>
<dbReference type="AlphaFoldDB" id="A0AA39MU89"/>
<sequence>VILAFVLYPEIQAKAQAELDAVVGHTRLPNFDDHLQLPYIDAILLEALRWNPIVPMGM</sequence>
<reference evidence="8" key="1">
    <citation type="submission" date="2023-06" db="EMBL/GenBank/DDBJ databases">
        <authorList>
            <consortium name="Lawrence Berkeley National Laboratory"/>
            <person name="Ahrendt S."/>
            <person name="Sahu N."/>
            <person name="Indic B."/>
            <person name="Wong-Bajracharya J."/>
            <person name="Merenyi Z."/>
            <person name="Ke H.-M."/>
            <person name="Monk M."/>
            <person name="Kocsube S."/>
            <person name="Drula E."/>
            <person name="Lipzen A."/>
            <person name="Balint B."/>
            <person name="Henrissat B."/>
            <person name="Andreopoulos B."/>
            <person name="Martin F.M."/>
            <person name="Harder C.B."/>
            <person name="Rigling D."/>
            <person name="Ford K.L."/>
            <person name="Foster G.D."/>
            <person name="Pangilinan J."/>
            <person name="Papanicolaou A."/>
            <person name="Barry K."/>
            <person name="LaButti K."/>
            <person name="Viragh M."/>
            <person name="Koriabine M."/>
            <person name="Yan M."/>
            <person name="Riley R."/>
            <person name="Champramary S."/>
            <person name="Plett K.L."/>
            <person name="Tsai I.J."/>
            <person name="Slot J."/>
            <person name="Sipos G."/>
            <person name="Plett J."/>
            <person name="Nagy L.G."/>
            <person name="Grigoriev I.V."/>
        </authorList>
    </citation>
    <scope>NUCLEOTIDE SEQUENCE</scope>
    <source>
        <strain evidence="8">FPL87.14</strain>
    </source>
</reference>
<evidence type="ECO:0000313" key="8">
    <source>
        <dbReference type="EMBL" id="KAK0446239.1"/>
    </source>
</evidence>
<proteinExistence type="inferred from homology"/>
<evidence type="ECO:0000256" key="2">
    <source>
        <dbReference type="ARBA" id="ARBA00010617"/>
    </source>
</evidence>
<dbReference type="GO" id="GO:0016705">
    <property type="term" value="F:oxidoreductase activity, acting on paired donors, with incorporation or reduction of molecular oxygen"/>
    <property type="evidence" value="ECO:0007669"/>
    <property type="project" value="InterPro"/>
</dbReference>
<keyword evidence="7" id="KW-0503">Monooxygenase</keyword>
<evidence type="ECO:0000256" key="4">
    <source>
        <dbReference type="ARBA" id="ARBA00022723"/>
    </source>
</evidence>
<evidence type="ECO:0000256" key="7">
    <source>
        <dbReference type="ARBA" id="ARBA00023033"/>
    </source>
</evidence>
<dbReference type="GO" id="GO:0004497">
    <property type="term" value="F:monooxygenase activity"/>
    <property type="evidence" value="ECO:0007669"/>
    <property type="project" value="UniProtKB-KW"/>
</dbReference>
<dbReference type="Pfam" id="PF00067">
    <property type="entry name" value="p450"/>
    <property type="match status" value="1"/>
</dbReference>
<dbReference type="PANTHER" id="PTHR46300:SF7">
    <property type="entry name" value="P450, PUTATIVE (EUROFUNG)-RELATED"/>
    <property type="match status" value="1"/>
</dbReference>
<evidence type="ECO:0000256" key="5">
    <source>
        <dbReference type="ARBA" id="ARBA00023002"/>
    </source>
</evidence>
<feature type="non-terminal residue" evidence="8">
    <location>
        <position position="58"/>
    </location>
</feature>
<dbReference type="SUPFAM" id="SSF48264">
    <property type="entry name" value="Cytochrome P450"/>
    <property type="match status" value="1"/>
</dbReference>
<evidence type="ECO:0000256" key="3">
    <source>
        <dbReference type="ARBA" id="ARBA00022617"/>
    </source>
</evidence>
<comment type="caution">
    <text evidence="8">The sequence shown here is derived from an EMBL/GenBank/DDBJ whole genome shotgun (WGS) entry which is preliminary data.</text>
</comment>
<dbReference type="EMBL" id="JAUEPT010000014">
    <property type="protein sequence ID" value="KAK0446239.1"/>
    <property type="molecule type" value="Genomic_DNA"/>
</dbReference>
<keyword evidence="4" id="KW-0479">Metal-binding</keyword>
<dbReference type="InterPro" id="IPR001128">
    <property type="entry name" value="Cyt_P450"/>
</dbReference>
<dbReference type="GO" id="GO:0005506">
    <property type="term" value="F:iron ion binding"/>
    <property type="evidence" value="ECO:0007669"/>
    <property type="project" value="InterPro"/>
</dbReference>
<comment type="cofactor">
    <cofactor evidence="1">
        <name>heme</name>
        <dbReference type="ChEBI" id="CHEBI:30413"/>
    </cofactor>
</comment>
<dbReference type="GO" id="GO:0020037">
    <property type="term" value="F:heme binding"/>
    <property type="evidence" value="ECO:0007669"/>
    <property type="project" value="InterPro"/>
</dbReference>
<dbReference type="InterPro" id="IPR036396">
    <property type="entry name" value="Cyt_P450_sf"/>
</dbReference>
<keyword evidence="6" id="KW-0408">Iron</keyword>
<gene>
    <name evidence="8" type="ORF">EV421DRAFT_1672986</name>
</gene>
<evidence type="ECO:0000313" key="9">
    <source>
        <dbReference type="Proteomes" id="UP001175226"/>
    </source>
</evidence>
<dbReference type="Proteomes" id="UP001175226">
    <property type="component" value="Unassembled WGS sequence"/>
</dbReference>
<dbReference type="InterPro" id="IPR050364">
    <property type="entry name" value="Cytochrome_P450_fung"/>
</dbReference>
<organism evidence="8 9">
    <name type="scientific">Armillaria borealis</name>
    <dbReference type="NCBI Taxonomy" id="47425"/>
    <lineage>
        <taxon>Eukaryota</taxon>
        <taxon>Fungi</taxon>
        <taxon>Dikarya</taxon>
        <taxon>Basidiomycota</taxon>
        <taxon>Agaricomycotina</taxon>
        <taxon>Agaricomycetes</taxon>
        <taxon>Agaricomycetidae</taxon>
        <taxon>Agaricales</taxon>
        <taxon>Marasmiineae</taxon>
        <taxon>Physalacriaceae</taxon>
        <taxon>Armillaria</taxon>
    </lineage>
</organism>
<accession>A0AA39MU89</accession>
<evidence type="ECO:0000256" key="6">
    <source>
        <dbReference type="ARBA" id="ARBA00023004"/>
    </source>
</evidence>
<keyword evidence="5" id="KW-0560">Oxidoreductase</keyword>